<gene>
    <name evidence="3" type="ORF">BDW47DRAFT_45040</name>
</gene>
<dbReference type="EMBL" id="KZ559146">
    <property type="protein sequence ID" value="PLB37049.1"/>
    <property type="molecule type" value="Genomic_DNA"/>
</dbReference>
<feature type="region of interest" description="Disordered" evidence="1">
    <location>
        <begin position="159"/>
        <end position="180"/>
    </location>
</feature>
<dbReference type="AlphaFoldDB" id="A0A2I2F8U7"/>
<dbReference type="CDD" id="cd00920">
    <property type="entry name" value="Cupredoxin"/>
    <property type="match status" value="1"/>
</dbReference>
<keyword evidence="2" id="KW-0472">Membrane</keyword>
<feature type="region of interest" description="Disordered" evidence="1">
    <location>
        <begin position="301"/>
        <end position="334"/>
    </location>
</feature>
<keyword evidence="2" id="KW-0812">Transmembrane</keyword>
<feature type="compositionally biased region" description="Low complexity" evidence="1">
    <location>
        <begin position="313"/>
        <end position="334"/>
    </location>
</feature>
<evidence type="ECO:0000313" key="3">
    <source>
        <dbReference type="EMBL" id="PLB37049.1"/>
    </source>
</evidence>
<organism evidence="3 4">
    <name type="scientific">Aspergillus candidus</name>
    <dbReference type="NCBI Taxonomy" id="41067"/>
    <lineage>
        <taxon>Eukaryota</taxon>
        <taxon>Fungi</taxon>
        <taxon>Dikarya</taxon>
        <taxon>Ascomycota</taxon>
        <taxon>Pezizomycotina</taxon>
        <taxon>Eurotiomycetes</taxon>
        <taxon>Eurotiomycetidae</taxon>
        <taxon>Eurotiales</taxon>
        <taxon>Aspergillaceae</taxon>
        <taxon>Aspergillus</taxon>
        <taxon>Aspergillus subgen. Circumdati</taxon>
    </lineage>
</organism>
<dbReference type="Gene3D" id="2.60.40.420">
    <property type="entry name" value="Cupredoxins - blue copper proteins"/>
    <property type="match status" value="1"/>
</dbReference>
<feature type="region of interest" description="Disordered" evidence="1">
    <location>
        <begin position="1"/>
        <end position="27"/>
    </location>
</feature>
<proteinExistence type="predicted"/>
<keyword evidence="2" id="KW-1133">Transmembrane helix</keyword>
<accession>A0A2I2F8U7</accession>
<dbReference type="GeneID" id="36526228"/>
<reference evidence="3 4" key="1">
    <citation type="submission" date="2017-12" db="EMBL/GenBank/DDBJ databases">
        <authorList>
            <consortium name="DOE Joint Genome Institute"/>
            <person name="Haridas S."/>
            <person name="Kjaerbolling I."/>
            <person name="Vesth T.C."/>
            <person name="Frisvad J.C."/>
            <person name="Nybo J.L."/>
            <person name="Theobald S."/>
            <person name="Kuo A."/>
            <person name="Bowyer P."/>
            <person name="Matsuda Y."/>
            <person name="Mondo S."/>
            <person name="Lyhne E.K."/>
            <person name="Kogle M.E."/>
            <person name="Clum A."/>
            <person name="Lipzen A."/>
            <person name="Salamov A."/>
            <person name="Ngan C.Y."/>
            <person name="Daum C."/>
            <person name="Chiniquy J."/>
            <person name="Barry K."/>
            <person name="LaButti K."/>
            <person name="Simmons B.A."/>
            <person name="Magnuson J.K."/>
            <person name="Mortensen U.H."/>
            <person name="Larsen T.O."/>
            <person name="Grigoriev I.V."/>
            <person name="Baker S.E."/>
            <person name="Andersen M.R."/>
            <person name="Nordberg H.P."/>
            <person name="Cantor M.N."/>
            <person name="Hua S.X."/>
        </authorList>
    </citation>
    <scope>NUCLEOTIDE SEQUENCE [LARGE SCALE GENOMIC DNA]</scope>
    <source>
        <strain evidence="3 4">CBS 102.13</strain>
    </source>
</reference>
<evidence type="ECO:0000313" key="4">
    <source>
        <dbReference type="Proteomes" id="UP000234585"/>
    </source>
</evidence>
<dbReference type="STRING" id="41067.A0A2I2F8U7"/>
<dbReference type="PANTHER" id="PTHR34883">
    <property type="entry name" value="SERINE-RICH PROTEIN, PUTATIVE-RELATED-RELATED"/>
    <property type="match status" value="1"/>
</dbReference>
<name>A0A2I2F8U7_ASPCN</name>
<feature type="transmembrane region" description="Helical" evidence="2">
    <location>
        <begin position="187"/>
        <end position="210"/>
    </location>
</feature>
<keyword evidence="4" id="KW-1185">Reference proteome</keyword>
<dbReference type="InterPro" id="IPR052953">
    <property type="entry name" value="Ser-rich/MCO-related"/>
</dbReference>
<dbReference type="OrthoDB" id="2331100at2759"/>
<feature type="compositionally biased region" description="Polar residues" evidence="1">
    <location>
        <begin position="242"/>
        <end position="258"/>
    </location>
</feature>
<sequence length="354" mass="38125">MGSPSLSSREATKSSAASPREKETHVVKVGAREDPHQFDPHTVVAAPGDVISFEFYPRNHSVVRAEYKAPCVPSDKGLFYSGAFDKFNEVDGQLQGGPPTWELTINDTEPIFYYCTAIDSCIKNGMVGAINPNKSMTWETQNKRAKSYPYMLVPGEPMPAEGDLPPSSSSSPSPGESTSGTVLSKGAIAGIAVGAAAFVIILIALFFVLGRLGVYRQWMRSSAVGDDRAERTARWAFFHGGPTTQSAATRSNGKSEPLSSASPMGPHGGMGGAPEYQPVPMGSPEMGHGGGFGHTSMQSMQMPMHPQSPPPHWSWEGSQFGQMQQPMQQQMQPGVHVVQMREPMELEGNRPGER</sequence>
<dbReference type="SUPFAM" id="SSF49503">
    <property type="entry name" value="Cupredoxins"/>
    <property type="match status" value="1"/>
</dbReference>
<dbReference type="RefSeq" id="XP_024671061.1">
    <property type="nucleotide sequence ID" value="XM_024819068.1"/>
</dbReference>
<evidence type="ECO:0008006" key="5">
    <source>
        <dbReference type="Google" id="ProtNLM"/>
    </source>
</evidence>
<dbReference type="InterPro" id="IPR008972">
    <property type="entry name" value="Cupredoxin"/>
</dbReference>
<feature type="compositionally biased region" description="Polar residues" evidence="1">
    <location>
        <begin position="1"/>
        <end position="17"/>
    </location>
</feature>
<evidence type="ECO:0000256" key="1">
    <source>
        <dbReference type="SAM" id="MobiDB-lite"/>
    </source>
</evidence>
<feature type="compositionally biased region" description="Low complexity" evidence="1">
    <location>
        <begin position="165"/>
        <end position="180"/>
    </location>
</feature>
<dbReference type="Proteomes" id="UP000234585">
    <property type="component" value="Unassembled WGS sequence"/>
</dbReference>
<evidence type="ECO:0000256" key="2">
    <source>
        <dbReference type="SAM" id="Phobius"/>
    </source>
</evidence>
<feature type="region of interest" description="Disordered" evidence="1">
    <location>
        <begin position="241"/>
        <end position="275"/>
    </location>
</feature>
<dbReference type="PANTHER" id="PTHR34883:SF8">
    <property type="entry name" value="EXTRACELLULAR SERINE-RICH PROTEIN (AFU_ORTHOLOGUE AFUA_6G00670)"/>
    <property type="match status" value="1"/>
</dbReference>
<protein>
    <recommendedName>
        <fullName evidence="5">Cupredoxin</fullName>
    </recommendedName>
</protein>